<evidence type="ECO:0000256" key="5">
    <source>
        <dbReference type="PROSITE-ProRule" id="PRU01240"/>
    </source>
</evidence>
<protein>
    <recommendedName>
        <fullName evidence="7">Peptidase S8/S53 domain-containing protein</fullName>
    </recommendedName>
</protein>
<comment type="similarity">
    <text evidence="1 5">Belongs to the peptidase S8 family.</text>
</comment>
<dbReference type="Proteomes" id="UP000557307">
    <property type="component" value="Unassembled WGS sequence"/>
</dbReference>
<dbReference type="InterPro" id="IPR034074">
    <property type="entry name" value="Y4bN_pept_dom"/>
</dbReference>
<feature type="active site" description="Charge relay system" evidence="5">
    <location>
        <position position="272"/>
    </location>
</feature>
<feature type="active site" description="Charge relay system" evidence="5">
    <location>
        <position position="543"/>
    </location>
</feature>
<dbReference type="PRINTS" id="PR00723">
    <property type="entry name" value="SUBTILISIN"/>
</dbReference>
<dbReference type="Gene3D" id="3.40.50.200">
    <property type="entry name" value="Peptidase S8/S53 domain"/>
    <property type="match status" value="1"/>
</dbReference>
<dbReference type="InterPro" id="IPR015500">
    <property type="entry name" value="Peptidase_S8_subtilisin-rel"/>
</dbReference>
<dbReference type="GO" id="GO:0004252">
    <property type="term" value="F:serine-type endopeptidase activity"/>
    <property type="evidence" value="ECO:0007669"/>
    <property type="project" value="UniProtKB-UniRule"/>
</dbReference>
<dbReference type="InterPro" id="IPR050131">
    <property type="entry name" value="Peptidase_S8_subtilisin-like"/>
</dbReference>
<accession>A0A840TM42</accession>
<keyword evidence="9" id="KW-1185">Reference proteome</keyword>
<keyword evidence="4 5" id="KW-0720">Serine protease</keyword>
<evidence type="ECO:0000313" key="9">
    <source>
        <dbReference type="Proteomes" id="UP000557307"/>
    </source>
</evidence>
<dbReference type="EMBL" id="JACHGF010000003">
    <property type="protein sequence ID" value="MBB5284474.1"/>
    <property type="molecule type" value="Genomic_DNA"/>
</dbReference>
<evidence type="ECO:0000256" key="3">
    <source>
        <dbReference type="ARBA" id="ARBA00022801"/>
    </source>
</evidence>
<feature type="region of interest" description="Disordered" evidence="6">
    <location>
        <begin position="1"/>
        <end position="39"/>
    </location>
</feature>
<dbReference type="SUPFAM" id="SSF52743">
    <property type="entry name" value="Subtilisin-like"/>
    <property type="match status" value="1"/>
</dbReference>
<sequence>MAKPHLLYTKPTEAQGTYKQPARNPGNQPEDKPEPNYGPMQDDFRKYLSAFQAARMHRHQARSLQVPAHLDYIRITFFDVFDNAGFEARYRDKFGLVAVQVDHFGRRVLFAIQSESRFRTFLHTLQAFVDTISPWGDLSNPDRDILFIKEFELLTTVDILPNIDEPSDVLLSLVEKQLEINTSFVEIQRALFSYLDSQSIDYESIPENNTIQLWNVALEQLRELADNFDILYSVYPNSLGLVSPGRFGTATRSFGFTANLPPDNAPIIGVIDTGISDQTPLADLIINSQENDPYDLTGTNSRVDNWDKTWGHGTGVAGIAAFGEKLYPAARGAIQADAWLLSIKVLDDRVSRVSDRAIRKAIMRAYHELGVRIFTLTISERIKNDNETVSALAYMLDVLACECDLDILICIASGNMRREIIDLNTNTCLPYPNHFIHADNNIHVPAESMNNLTVGATANNLNPTLQVAGLANDVSFPAVFTTKCHVDFDTSGLTQNQRNKQFGKPDILYYGGDHERNGEKQVTGISVLTPKIGQYWMKETGTSYATPFVANLAARILSAYPKLSMQTVKALIINSASLPRLDNTFAALPKSLLNRVLGKGTPDASKCLSSTDHQVTIILEDSIVPEHIGTYTLKFPGYLQKSGRATGLLAFHATLCFKFRPIQHRQSTYCPVHIAFGIFKNKPLDEINGKGMGPIRDEKTKEVIEKGYKLREPWSQDPYYRGKLLCNTQKVSFVVGKKDILNEDFTFKVAVNSKLNKLLTAAQKAAYATTVEFSLVIRIEERPYKNQYIGSLYNGLKVENDLQVLTTLDADLEAEAESEL</sequence>
<evidence type="ECO:0000256" key="1">
    <source>
        <dbReference type="ARBA" id="ARBA00011073"/>
    </source>
</evidence>
<feature type="domain" description="Peptidase S8/S53" evidence="7">
    <location>
        <begin position="264"/>
        <end position="583"/>
    </location>
</feature>
<evidence type="ECO:0000313" key="8">
    <source>
        <dbReference type="EMBL" id="MBB5284474.1"/>
    </source>
</evidence>
<dbReference type="InterPro" id="IPR000209">
    <property type="entry name" value="Peptidase_S8/S53_dom"/>
</dbReference>
<proteinExistence type="inferred from homology"/>
<feature type="active site" description="Charge relay system" evidence="5">
    <location>
        <position position="312"/>
    </location>
</feature>
<reference evidence="8 9" key="1">
    <citation type="submission" date="2020-08" db="EMBL/GenBank/DDBJ databases">
        <title>Genomic Encyclopedia of Type Strains, Phase IV (KMG-IV): sequencing the most valuable type-strain genomes for metagenomic binning, comparative biology and taxonomic classification.</title>
        <authorList>
            <person name="Goeker M."/>
        </authorList>
    </citation>
    <scope>NUCLEOTIDE SEQUENCE [LARGE SCALE GENOMIC DNA]</scope>
    <source>
        <strain evidence="8 9">DSM 105074</strain>
    </source>
</reference>
<dbReference type="RefSeq" id="WP_184174410.1">
    <property type="nucleotide sequence ID" value="NZ_JACHGF010000003.1"/>
</dbReference>
<evidence type="ECO:0000259" key="7">
    <source>
        <dbReference type="Pfam" id="PF00082"/>
    </source>
</evidence>
<evidence type="ECO:0000256" key="4">
    <source>
        <dbReference type="ARBA" id="ARBA00022825"/>
    </source>
</evidence>
<evidence type="ECO:0000256" key="2">
    <source>
        <dbReference type="ARBA" id="ARBA00022670"/>
    </source>
</evidence>
<dbReference type="PROSITE" id="PS51892">
    <property type="entry name" value="SUBTILASE"/>
    <property type="match status" value="1"/>
</dbReference>
<gene>
    <name evidence="8" type="ORF">HNQ92_002617</name>
</gene>
<dbReference type="AlphaFoldDB" id="A0A840TM42"/>
<dbReference type="InterPro" id="IPR036852">
    <property type="entry name" value="Peptidase_S8/S53_dom_sf"/>
</dbReference>
<comment type="caution">
    <text evidence="8">The sequence shown here is derived from an EMBL/GenBank/DDBJ whole genome shotgun (WGS) entry which is preliminary data.</text>
</comment>
<evidence type="ECO:0000256" key="6">
    <source>
        <dbReference type="SAM" id="MobiDB-lite"/>
    </source>
</evidence>
<dbReference type="PANTHER" id="PTHR43806:SF11">
    <property type="entry name" value="CEREVISIN-RELATED"/>
    <property type="match status" value="1"/>
</dbReference>
<dbReference type="CDD" id="cd04847">
    <property type="entry name" value="Peptidases_S8_Subtilisin_like_2"/>
    <property type="match status" value="1"/>
</dbReference>
<dbReference type="PANTHER" id="PTHR43806">
    <property type="entry name" value="PEPTIDASE S8"/>
    <property type="match status" value="1"/>
</dbReference>
<keyword evidence="3 5" id="KW-0378">Hydrolase</keyword>
<keyword evidence="2 5" id="KW-0645">Protease</keyword>
<dbReference type="Pfam" id="PF00082">
    <property type="entry name" value="Peptidase_S8"/>
    <property type="match status" value="1"/>
</dbReference>
<name>A0A840TM42_9BACT</name>
<dbReference type="GO" id="GO:0006508">
    <property type="term" value="P:proteolysis"/>
    <property type="evidence" value="ECO:0007669"/>
    <property type="project" value="UniProtKB-KW"/>
</dbReference>
<organism evidence="8 9">
    <name type="scientific">Rhabdobacter roseus</name>
    <dbReference type="NCBI Taxonomy" id="1655419"/>
    <lineage>
        <taxon>Bacteria</taxon>
        <taxon>Pseudomonadati</taxon>
        <taxon>Bacteroidota</taxon>
        <taxon>Cytophagia</taxon>
        <taxon>Cytophagales</taxon>
        <taxon>Cytophagaceae</taxon>
        <taxon>Rhabdobacter</taxon>
    </lineage>
</organism>